<evidence type="ECO:0000313" key="3">
    <source>
        <dbReference type="Proteomes" id="UP000054314"/>
    </source>
</evidence>
<feature type="region of interest" description="Disordered" evidence="1">
    <location>
        <begin position="90"/>
        <end position="109"/>
    </location>
</feature>
<comment type="caution">
    <text evidence="2">The sequence shown here is derived from an EMBL/GenBank/DDBJ whole genome shotgun (WGS) entry which is preliminary data.</text>
</comment>
<keyword evidence="3" id="KW-1185">Reference proteome</keyword>
<sequence length="109" mass="11803">HGLPAGTAQARNRVDGRWIRADRVYEGRGVRVELDGRLAHGDARRGDDTWRDNAVRIELGDLTLRYVWEHVARSPCRTAAQVAAALTARGHPTTPTTCGPTCALPPAPG</sequence>
<organism evidence="2 3">
    <name type="scientific">Cellulomonas bogoriensis 69B4 = DSM 16987</name>
    <dbReference type="NCBI Taxonomy" id="1386082"/>
    <lineage>
        <taxon>Bacteria</taxon>
        <taxon>Bacillati</taxon>
        <taxon>Actinomycetota</taxon>
        <taxon>Actinomycetes</taxon>
        <taxon>Micrococcales</taxon>
        <taxon>Cellulomonadaceae</taxon>
        <taxon>Cellulomonas</taxon>
    </lineage>
</organism>
<feature type="non-terminal residue" evidence="2">
    <location>
        <position position="1"/>
    </location>
</feature>
<evidence type="ECO:0000256" key="1">
    <source>
        <dbReference type="SAM" id="MobiDB-lite"/>
    </source>
</evidence>
<dbReference type="Proteomes" id="UP000054314">
    <property type="component" value="Unassembled WGS sequence"/>
</dbReference>
<dbReference type="AlphaFoldDB" id="A0A0A0BK06"/>
<proteinExistence type="predicted"/>
<name>A0A0A0BK06_9CELL</name>
<evidence type="ECO:0000313" key="2">
    <source>
        <dbReference type="EMBL" id="KGM08291.1"/>
    </source>
</evidence>
<accession>A0A0A0BK06</accession>
<protein>
    <recommendedName>
        <fullName evidence="4">DUF559 domain-containing protein</fullName>
    </recommendedName>
</protein>
<feature type="compositionally biased region" description="Low complexity" evidence="1">
    <location>
        <begin position="90"/>
        <end position="102"/>
    </location>
</feature>
<gene>
    <name evidence="2" type="ORF">N869_10360</name>
</gene>
<reference evidence="2 3" key="1">
    <citation type="submission" date="2013-08" db="EMBL/GenBank/DDBJ databases">
        <title>Genome sequencing of Cellulomonas bogoriensis 69B4.</title>
        <authorList>
            <person name="Chen F."/>
            <person name="Li Y."/>
            <person name="Wang G."/>
        </authorList>
    </citation>
    <scope>NUCLEOTIDE SEQUENCE [LARGE SCALE GENOMIC DNA]</scope>
    <source>
        <strain evidence="2 3">69B4</strain>
    </source>
</reference>
<evidence type="ECO:0008006" key="4">
    <source>
        <dbReference type="Google" id="ProtNLM"/>
    </source>
</evidence>
<dbReference type="EMBL" id="AXCZ01000475">
    <property type="protein sequence ID" value="KGM08291.1"/>
    <property type="molecule type" value="Genomic_DNA"/>
</dbReference>